<evidence type="ECO:0000313" key="2">
    <source>
        <dbReference type="EMBL" id="MEI4800746.1"/>
    </source>
</evidence>
<feature type="transmembrane region" description="Helical" evidence="1">
    <location>
        <begin position="210"/>
        <end position="227"/>
    </location>
</feature>
<feature type="transmembrane region" description="Helical" evidence="1">
    <location>
        <begin position="142"/>
        <end position="163"/>
    </location>
</feature>
<evidence type="ECO:0000313" key="3">
    <source>
        <dbReference type="Proteomes" id="UP001372526"/>
    </source>
</evidence>
<accession>A0ABU8FDI3</accession>
<dbReference type="RefSeq" id="WP_336471607.1">
    <property type="nucleotide sequence ID" value="NZ_JBAWSX010000002.1"/>
</dbReference>
<reference evidence="2 3" key="1">
    <citation type="submission" date="2024-01" db="EMBL/GenBank/DDBJ databases">
        <title>Seven novel Bacillus-like species.</title>
        <authorList>
            <person name="Liu G."/>
        </authorList>
    </citation>
    <scope>NUCLEOTIDE SEQUENCE [LARGE SCALE GENOMIC DNA]</scope>
    <source>
        <strain evidence="2 3">FJAT-51639</strain>
    </source>
</reference>
<protein>
    <recommendedName>
        <fullName evidence="4">Group-specific protein</fullName>
    </recommendedName>
</protein>
<evidence type="ECO:0000256" key="1">
    <source>
        <dbReference type="SAM" id="Phobius"/>
    </source>
</evidence>
<dbReference type="Proteomes" id="UP001372526">
    <property type="component" value="Unassembled WGS sequence"/>
</dbReference>
<dbReference type="EMBL" id="JBAWSX010000002">
    <property type="protein sequence ID" value="MEI4800746.1"/>
    <property type="molecule type" value="Genomic_DNA"/>
</dbReference>
<sequence length="228" mass="27110">MSKEKKQPIQEVMKKNLRKEYFYLKKELLFYCPVDLGKFSRDTYYAAFDEHGISIYQYDKDSDSKLKLCERHPWKSWRKVKIDHYLTKTQFVFQGKRNWILSLFHQGKKAEKIIETYTSLEIEIVSRPFFKKLPGYRSNTTLNMYIGTIFYTALIAFVLKVIVPFQVIQVALYSLSLGCMLLGLLCFVIGLIEPTIVLFKTEEKTREKVFYYYSYLAIAGFICLFIFW</sequence>
<keyword evidence="1" id="KW-0472">Membrane</keyword>
<organism evidence="2 3">
    <name type="scientific">Bacillus bruguierae</name>
    <dbReference type="NCBI Taxonomy" id="3127667"/>
    <lineage>
        <taxon>Bacteria</taxon>
        <taxon>Bacillati</taxon>
        <taxon>Bacillota</taxon>
        <taxon>Bacilli</taxon>
        <taxon>Bacillales</taxon>
        <taxon>Bacillaceae</taxon>
        <taxon>Bacillus</taxon>
    </lineage>
</organism>
<name>A0ABU8FDI3_9BACI</name>
<gene>
    <name evidence="2" type="ORF">WAZ07_05280</name>
</gene>
<keyword evidence="1" id="KW-0812">Transmembrane</keyword>
<feature type="transmembrane region" description="Helical" evidence="1">
    <location>
        <begin position="175"/>
        <end position="198"/>
    </location>
</feature>
<keyword evidence="1" id="KW-1133">Transmembrane helix</keyword>
<comment type="caution">
    <text evidence="2">The sequence shown here is derived from an EMBL/GenBank/DDBJ whole genome shotgun (WGS) entry which is preliminary data.</text>
</comment>
<proteinExistence type="predicted"/>
<keyword evidence="3" id="KW-1185">Reference proteome</keyword>
<evidence type="ECO:0008006" key="4">
    <source>
        <dbReference type="Google" id="ProtNLM"/>
    </source>
</evidence>